<name>A0A9P3QD03_9MYCO</name>
<dbReference type="EMBL" id="BRZI01000082">
    <property type="protein sequence ID" value="GLD33485.1"/>
    <property type="molecule type" value="Genomic_DNA"/>
</dbReference>
<dbReference type="EMBL" id="BRXE01000118">
    <property type="protein sequence ID" value="GLB86124.1"/>
    <property type="molecule type" value="Genomic_DNA"/>
</dbReference>
<accession>A0A9P3QD03</accession>
<dbReference type="InterPro" id="IPR001387">
    <property type="entry name" value="Cro/C1-type_HTH"/>
</dbReference>
<comment type="caution">
    <text evidence="3">The sequence shown here is derived from an EMBL/GenBank/DDBJ whole genome shotgun (WGS) entry which is preliminary data.</text>
</comment>
<dbReference type="Gene3D" id="1.10.260.40">
    <property type="entry name" value="lambda repressor-like DNA-binding domains"/>
    <property type="match status" value="1"/>
</dbReference>
<dbReference type="InterPro" id="IPR010982">
    <property type="entry name" value="Lambda_DNA-bd_dom_sf"/>
</dbReference>
<gene>
    <name evidence="3" type="primary">espR</name>
    <name evidence="3" type="ORF">Mkiyose1413_53680</name>
    <name evidence="2" type="ORF">SRL2020028_53800</name>
</gene>
<dbReference type="Proteomes" id="UP001165663">
    <property type="component" value="Unassembled WGS sequence"/>
</dbReference>
<evidence type="ECO:0000259" key="1">
    <source>
        <dbReference type="PROSITE" id="PS50943"/>
    </source>
</evidence>
<protein>
    <submittedName>
        <fullName evidence="3">Nucleoid-associated protein EspR</fullName>
    </submittedName>
</protein>
<organism evidence="3 4">
    <name type="scientific">Mycobacterium kiyosense</name>
    <dbReference type="NCBI Taxonomy" id="2871094"/>
    <lineage>
        <taxon>Bacteria</taxon>
        <taxon>Bacillati</taxon>
        <taxon>Actinomycetota</taxon>
        <taxon>Actinomycetes</taxon>
        <taxon>Mycobacteriales</taxon>
        <taxon>Mycobacteriaceae</taxon>
        <taxon>Mycobacterium</taxon>
    </lineage>
</organism>
<evidence type="ECO:0000313" key="4">
    <source>
        <dbReference type="Proteomes" id="UP001064782"/>
    </source>
</evidence>
<dbReference type="Proteomes" id="UP001064782">
    <property type="component" value="Unassembled WGS sequence"/>
</dbReference>
<reference evidence="3" key="1">
    <citation type="submission" date="2022-08" db="EMBL/GenBank/DDBJ databases">
        <title>Mycobacterium kiyosense sp. nov., scotochromogenic slow-glowing species isolated from respiratory specimens.</title>
        <authorList>
            <person name="Fukano H."/>
            <person name="Kazumi Y."/>
            <person name="Sakagami N."/>
            <person name="Ato M."/>
            <person name="Mitarai S."/>
            <person name="Hoshino Y."/>
        </authorList>
    </citation>
    <scope>NUCLEOTIDE SEQUENCE</scope>
    <source>
        <strain evidence="3">1413</strain>
        <strain evidence="2">SRL2020-028</strain>
    </source>
</reference>
<proteinExistence type="predicted"/>
<dbReference type="AlphaFoldDB" id="A0A9P3QD03"/>
<dbReference type="RefSeq" id="WP_152981303.1">
    <property type="nucleotide sequence ID" value="NZ_BRXE01000118.1"/>
</dbReference>
<evidence type="ECO:0000313" key="3">
    <source>
        <dbReference type="EMBL" id="GLD33485.1"/>
    </source>
</evidence>
<dbReference type="GO" id="GO:0003677">
    <property type="term" value="F:DNA binding"/>
    <property type="evidence" value="ECO:0007669"/>
    <property type="project" value="InterPro"/>
</dbReference>
<keyword evidence="4" id="KW-1185">Reference proteome</keyword>
<feature type="domain" description="HTH cro/C1-type" evidence="1">
    <location>
        <begin position="53"/>
        <end position="74"/>
    </location>
</feature>
<sequence>MELAGRLNKLFDVMHPVGAPEVSNATVADAVAEKSGVSVTPEDLGRLRDGREKSPGTVVLRAIAEFFGVSASYLTDVDLDPSIDAQLNLLRALRDQRVHG</sequence>
<dbReference type="PROSITE" id="PS50943">
    <property type="entry name" value="HTH_CROC1"/>
    <property type="match status" value="1"/>
</dbReference>
<evidence type="ECO:0000313" key="2">
    <source>
        <dbReference type="EMBL" id="GLB86124.1"/>
    </source>
</evidence>